<dbReference type="GeneID" id="67012047"/>
<protein>
    <recommendedName>
        <fullName evidence="5">Fungal-specific transcription factor domain-containing protein</fullName>
    </recommendedName>
</protein>
<dbReference type="RefSeq" id="XP_043175318.1">
    <property type="nucleotide sequence ID" value="XM_043319383.1"/>
</dbReference>
<dbReference type="OrthoDB" id="3597252at2759"/>
<dbReference type="Proteomes" id="UP000676310">
    <property type="component" value="Unassembled WGS sequence"/>
</dbReference>
<evidence type="ECO:0000313" key="4">
    <source>
        <dbReference type="Proteomes" id="UP000676310"/>
    </source>
</evidence>
<dbReference type="AlphaFoldDB" id="A0A8J2ICF3"/>
<sequence>MDADRRLTKALEAANDALQHLSITPDFGSLDCTHIDRLLARVVDLPTEGNQRNSRRNLLVIRQWMVSEGPGVVLLEVLGQLYWRLGELNSSQFDKFKASLQQWQPYLSLIQDTDGETLIVQRIRYIQRSKADACQDFLCELSNLVGAKADSPMLSVEALQITPRSPTRSVRSRDSVLSQETGFTSLIKYVPSSTAPAPGEMENFLIEFYVKGICPGRTVALQSNAYISLLHVADSCLSTRYALLSLSASYLCEQLPKEKGTYLQAELYYSTQALQTLASQISDGHHYDSALVTSMLLMHHGSINQEDSRLCWSCHANVLDAIPPKVIDHHADCALFLRAQLILARTAQTTHQLNRTRRYSFEAMNWLEGISPIESAKVSTTLGVSPQLLSIVSSVTSLPTSQNRLNKVMYAQSQETQIQNLKQWSPEPEGPEKEVLLATAEAFRLATLIYLRCYIYGFTRFHSSILELSDALHILLLSLPVEGPLYTAIYPIWPFFVAAVTSNSDKRDRLYQRVVPIREGDKNTLPAVLKRISGIRTWLANQDATCQRHDGWWDEMLSPSSSTIALGPHLLCLG</sequence>
<comment type="subcellular location">
    <subcellularLocation>
        <location evidence="1">Nucleus</location>
    </subcellularLocation>
</comment>
<evidence type="ECO:0008006" key="5">
    <source>
        <dbReference type="Google" id="ProtNLM"/>
    </source>
</evidence>
<name>A0A8J2ICF3_9PLEO</name>
<evidence type="ECO:0000256" key="1">
    <source>
        <dbReference type="ARBA" id="ARBA00004123"/>
    </source>
</evidence>
<gene>
    <name evidence="3" type="ORF">ALTATR162_LOCUS11741</name>
</gene>
<dbReference type="PANTHER" id="PTHR37534:SF46">
    <property type="entry name" value="ZN(II)2CYS6 TRANSCRIPTION FACTOR (EUROFUNG)"/>
    <property type="match status" value="1"/>
</dbReference>
<proteinExistence type="predicted"/>
<reference evidence="3" key="1">
    <citation type="submission" date="2021-05" db="EMBL/GenBank/DDBJ databases">
        <authorList>
            <person name="Stam R."/>
        </authorList>
    </citation>
    <scope>NUCLEOTIDE SEQUENCE</scope>
    <source>
        <strain evidence="3">CS162</strain>
    </source>
</reference>
<dbReference type="Pfam" id="PF11951">
    <property type="entry name" value="Fungal_trans_2"/>
    <property type="match status" value="1"/>
</dbReference>
<keyword evidence="2" id="KW-0539">Nucleus</keyword>
<evidence type="ECO:0000313" key="3">
    <source>
        <dbReference type="EMBL" id="CAG5187608.1"/>
    </source>
</evidence>
<organism evidence="3 4">
    <name type="scientific">Alternaria atra</name>
    <dbReference type="NCBI Taxonomy" id="119953"/>
    <lineage>
        <taxon>Eukaryota</taxon>
        <taxon>Fungi</taxon>
        <taxon>Dikarya</taxon>
        <taxon>Ascomycota</taxon>
        <taxon>Pezizomycotina</taxon>
        <taxon>Dothideomycetes</taxon>
        <taxon>Pleosporomycetidae</taxon>
        <taxon>Pleosporales</taxon>
        <taxon>Pleosporineae</taxon>
        <taxon>Pleosporaceae</taxon>
        <taxon>Alternaria</taxon>
        <taxon>Alternaria sect. Ulocladioides</taxon>
    </lineage>
</organism>
<accession>A0A8J2ICF3</accession>
<dbReference type="GO" id="GO:0005634">
    <property type="term" value="C:nucleus"/>
    <property type="evidence" value="ECO:0007669"/>
    <property type="project" value="UniProtKB-SubCell"/>
</dbReference>
<keyword evidence="4" id="KW-1185">Reference proteome</keyword>
<dbReference type="InterPro" id="IPR021858">
    <property type="entry name" value="Fun_TF"/>
</dbReference>
<dbReference type="EMBL" id="CAJRGZ010000032">
    <property type="protein sequence ID" value="CAG5187608.1"/>
    <property type="molecule type" value="Genomic_DNA"/>
</dbReference>
<evidence type="ECO:0000256" key="2">
    <source>
        <dbReference type="ARBA" id="ARBA00023242"/>
    </source>
</evidence>
<comment type="caution">
    <text evidence="3">The sequence shown here is derived from an EMBL/GenBank/DDBJ whole genome shotgun (WGS) entry which is preliminary data.</text>
</comment>
<dbReference type="PANTHER" id="PTHR37534">
    <property type="entry name" value="TRANSCRIPTIONAL ACTIVATOR PROTEIN UGA3"/>
    <property type="match status" value="1"/>
</dbReference>